<evidence type="ECO:0000259" key="1">
    <source>
        <dbReference type="Pfam" id="PF01656"/>
    </source>
</evidence>
<keyword evidence="3" id="KW-1185">Reference proteome</keyword>
<name>A0ABW4QXT8_9BACT</name>
<comment type="caution">
    <text evidence="2">The sequence shown here is derived from an EMBL/GenBank/DDBJ whole genome shotgun (WGS) entry which is preliminary data.</text>
</comment>
<gene>
    <name evidence="2" type="ORF">ACFSDX_18350</name>
</gene>
<dbReference type="SUPFAM" id="SSF52540">
    <property type="entry name" value="P-loop containing nucleoside triphosphate hydrolases"/>
    <property type="match status" value="1"/>
</dbReference>
<dbReference type="InterPro" id="IPR050678">
    <property type="entry name" value="DNA_Partitioning_ATPase"/>
</dbReference>
<dbReference type="Pfam" id="PF01656">
    <property type="entry name" value="CbiA"/>
    <property type="match status" value="1"/>
</dbReference>
<dbReference type="PANTHER" id="PTHR13696:SF96">
    <property type="entry name" value="COBQ_COBB_MIND_PARA NUCLEOTIDE BINDING DOMAIN-CONTAINING PROTEIN"/>
    <property type="match status" value="1"/>
</dbReference>
<evidence type="ECO:0000313" key="2">
    <source>
        <dbReference type="EMBL" id="MFD1874412.1"/>
    </source>
</evidence>
<dbReference type="PIRSF" id="PIRSF009320">
    <property type="entry name" value="Nuc_binding_HP_1000"/>
    <property type="match status" value="1"/>
</dbReference>
<protein>
    <submittedName>
        <fullName evidence="2">AAA family ATPase</fullName>
    </submittedName>
</protein>
<reference evidence="3" key="1">
    <citation type="journal article" date="2019" name="Int. J. Syst. Evol. Microbiol.">
        <title>The Global Catalogue of Microorganisms (GCM) 10K type strain sequencing project: providing services to taxonomists for standard genome sequencing and annotation.</title>
        <authorList>
            <consortium name="The Broad Institute Genomics Platform"/>
            <consortium name="The Broad Institute Genome Sequencing Center for Infectious Disease"/>
            <person name="Wu L."/>
            <person name="Ma J."/>
        </authorList>
    </citation>
    <scope>NUCLEOTIDE SEQUENCE [LARGE SCALE GENOMIC DNA]</scope>
    <source>
        <strain evidence="3">CGMCC 1.15795</strain>
    </source>
</reference>
<dbReference type="PANTHER" id="PTHR13696">
    <property type="entry name" value="P-LOOP CONTAINING NUCLEOSIDE TRIPHOSPHATE HYDROLASE"/>
    <property type="match status" value="1"/>
</dbReference>
<sequence>MHLNLKAKGMIFTVGGIKGGTGKTTISTNLAVWLSKQGADILLVDADEQESASDFTAWRDETHKGELGYTLVQLTGGAVRRQIEQLRPKYDHIVIDTGGRDTASQRAALFVSDVYLLPFAPRSYEIWTLSKVLALLNEVQPGRLTPLKIYSFLNKADTRGQDNGEATEVLRENAELNYVDFSVVNRKAFATAASKGLSVFEAMPHDEKAVAELEALFHHITK</sequence>
<dbReference type="Proteomes" id="UP001597197">
    <property type="component" value="Unassembled WGS sequence"/>
</dbReference>
<dbReference type="InterPro" id="IPR027417">
    <property type="entry name" value="P-loop_NTPase"/>
</dbReference>
<organism evidence="2 3">
    <name type="scientific">Hymenobacter bucti</name>
    <dbReference type="NCBI Taxonomy" id="1844114"/>
    <lineage>
        <taxon>Bacteria</taxon>
        <taxon>Pseudomonadati</taxon>
        <taxon>Bacteroidota</taxon>
        <taxon>Cytophagia</taxon>
        <taxon>Cytophagales</taxon>
        <taxon>Hymenobacteraceae</taxon>
        <taxon>Hymenobacter</taxon>
    </lineage>
</organism>
<dbReference type="Gene3D" id="3.40.50.300">
    <property type="entry name" value="P-loop containing nucleotide triphosphate hydrolases"/>
    <property type="match status" value="1"/>
</dbReference>
<evidence type="ECO:0000313" key="3">
    <source>
        <dbReference type="Proteomes" id="UP001597197"/>
    </source>
</evidence>
<feature type="domain" description="CobQ/CobB/MinD/ParA nucleotide binding" evidence="1">
    <location>
        <begin position="13"/>
        <end position="199"/>
    </location>
</feature>
<dbReference type="InterPro" id="IPR002586">
    <property type="entry name" value="CobQ/CobB/MinD/ParA_Nub-bd_dom"/>
</dbReference>
<dbReference type="RefSeq" id="WP_382316196.1">
    <property type="nucleotide sequence ID" value="NZ_JBHUFD010000008.1"/>
</dbReference>
<dbReference type="EMBL" id="JBHUFD010000008">
    <property type="protein sequence ID" value="MFD1874412.1"/>
    <property type="molecule type" value="Genomic_DNA"/>
</dbReference>
<dbReference type="CDD" id="cd02042">
    <property type="entry name" value="ParAB_family"/>
    <property type="match status" value="1"/>
</dbReference>
<proteinExistence type="predicted"/>
<accession>A0ABW4QXT8</accession>